<dbReference type="STRING" id="1196081.A0A364LBA7"/>
<reference evidence="3 4" key="1">
    <citation type="journal article" date="2017" name="Biotechnol. Biofuels">
        <title>Differential beta-glucosidase expression as a function of carbon source availability in Talaromyces amestolkiae: a genomic and proteomic approach.</title>
        <authorList>
            <person name="de Eugenio L.I."/>
            <person name="Mendez-Liter J.A."/>
            <person name="Nieto-Dominguez M."/>
            <person name="Alonso L."/>
            <person name="Gil-Munoz J."/>
            <person name="Barriuso J."/>
            <person name="Prieto A."/>
            <person name="Martinez M.J."/>
        </authorList>
    </citation>
    <scope>NUCLEOTIDE SEQUENCE [LARGE SCALE GENOMIC DNA]</scope>
    <source>
        <strain evidence="3 4">CIB</strain>
    </source>
</reference>
<dbReference type="InterPro" id="IPR011990">
    <property type="entry name" value="TPR-like_helical_dom_sf"/>
</dbReference>
<evidence type="ECO:0000256" key="1">
    <source>
        <dbReference type="SAM" id="Coils"/>
    </source>
</evidence>
<feature type="coiled-coil region" evidence="1">
    <location>
        <begin position="1350"/>
        <end position="1377"/>
    </location>
</feature>
<dbReference type="Gene3D" id="1.25.40.10">
    <property type="entry name" value="Tetratricopeptide repeat domain"/>
    <property type="match status" value="2"/>
</dbReference>
<gene>
    <name evidence="3" type="ORF">BHQ10_009055</name>
</gene>
<dbReference type="OrthoDB" id="2546325at2759"/>
<dbReference type="EMBL" id="MIKG01000022">
    <property type="protein sequence ID" value="RAO73043.1"/>
    <property type="molecule type" value="Genomic_DNA"/>
</dbReference>
<keyword evidence="1" id="KW-0175">Coiled coil</keyword>
<evidence type="ECO:0000313" key="3">
    <source>
        <dbReference type="EMBL" id="RAO73043.1"/>
    </source>
</evidence>
<dbReference type="PANTHER" id="PTHR10039">
    <property type="entry name" value="AMELOGENIN"/>
    <property type="match status" value="1"/>
</dbReference>
<name>A0A364LBA7_TALAM</name>
<accession>A0A364LBA7</accession>
<dbReference type="RefSeq" id="XP_040737557.1">
    <property type="nucleotide sequence ID" value="XM_040881929.1"/>
</dbReference>
<evidence type="ECO:0000313" key="4">
    <source>
        <dbReference type="Proteomes" id="UP000249363"/>
    </source>
</evidence>
<evidence type="ECO:0000256" key="2">
    <source>
        <dbReference type="SAM" id="MobiDB-lite"/>
    </source>
</evidence>
<feature type="compositionally biased region" description="Polar residues" evidence="2">
    <location>
        <begin position="117"/>
        <end position="129"/>
    </location>
</feature>
<dbReference type="PANTHER" id="PTHR10039:SF14">
    <property type="entry name" value="NACHT DOMAIN-CONTAINING PROTEIN"/>
    <property type="match status" value="1"/>
</dbReference>
<comment type="caution">
    <text evidence="3">The sequence shown here is derived from an EMBL/GenBank/DDBJ whole genome shotgun (WGS) entry which is preliminary data.</text>
</comment>
<proteinExistence type="predicted"/>
<keyword evidence="4" id="KW-1185">Reference proteome</keyword>
<sequence length="2170" mass="246820">MLGLSHLGDVETNVDQKPIGHIRALEWPQSFSNTDLSTGDDEISVQEHQSVSHVSLSSMDHHSVTHEPEENCDYDHSIADIGQSGLARDLTIPGEIYGQPFINGRPLETDSKDLVSSSRSVTIPGQTCGQPIIKHRPLRTDPKGRLPSARDGARDQVATAGPKDSGTGGRLHSYPPLVPYNPQSRSPRRGFSSGTATHSTGGRFVTWPTSDILSSQMGLDAHISRARSRLTSYVSSNTELSIDGSPKALTHAIDRVRLRMLPHQGSPLDRILHRADALEDALTTLFRSLQASHEFLDEYPLLIRSCIKYLVQLAAKNVSSILEKAFEAFNEVTEIITAMGRPKDAQSPELDKQLFEFLIAFMDMIVSIFQHIHITGKSSNGWASGLETLDLAEFVATLKKIYDHFCHELWDIIIRSHPSKGISLDMIRRWLFDQEDQSRSRYPRGTRVLYFSFGKNTSQLAYRLESQFSRRKSSLSFVKSLILQLLDQNNANFEMFSAICDVYVDIEQKHIPDAEGRLWLFLIEWATATTRAKLGAGTLIVVDNLDKVNGGKTTALQIYDRLYAFVSKHHGFRAVVLSRPIFGPGDSAYEGCWKIPEPFPSEDIRHYIDIRLRQSSRLEFLASAEMDEVVRRALDVRIESIQTANLAITFIELQGTYPSILTALLTMPGTRRGLIDYLIMRIDFASPVAKSLISWLAVAEDNLSISELQRLLDPAVASLLASADASRKLREPCAFLVDIRFGSIAFIDKEVKGRILHLAQQSRIRITHSQANHLVLVRCLEYMKNKLQVHETSTPSLNGPGSKRDIKSSSRALNDPVLDYCIQFYIQHYISGYEGFMGADWKSVYPDTPQLAQWEFAYWADQPDIEIRETWHRRALEFRKAILGENSQAVIQSLINLAKLSLSTTHSFDAMVYLCEAWKISVSVMGSQAAVCKDLAQTIADIVSRESSVESSFDDIPNLEEILEYLWKFEQKNYDTINDSPMVHVQFLVGLYEHRRKFHDACRLLQDLYHQAATLFGRFDPRTIDHVERLIRILKEMGRDNEILVMCEDLFGEAEHTLKQWDQRRLKILFHMIACYLRQGHTARAQDRLSKIWRTLYELAAEIHTLDVHIALVLVTLERIQLFRYHPSKMQQKETSSLVSQVWLVLGESSLSFNDELLGTLLGMSEYCVNVDVYEPVLPILLHLQSAFHDRITTSPHDAIRVAIALSRCYRYDPVCKGRSEFDPNALQELLQLLLGSIHLDESYADLAEELVYIYISEKQWAEAIQVCTLVLTRLWPAILEPVDTLILSLSFPKEYQAVVIRMVLLYGRVKLLQSENDYQTSLLLQYIFALFRKDLPLHHIALYEAACVLSDCLRRLDRMSEAMEKWKELYEKCSHQLGPFHEQCLRITEYVLGIYRETGYNVSIGSIDVLTIILRSFPSRSDWCRSIVFEVIATLLSQYESQGRLDEMLNLYDQMWQAIFRYNRTHAHPVSDTRIFEIYQKFFSALKEKGDWDRAIQLTYELQKLLRINGDLSALLCLRADFELAELLERDDHKYKQVIPLYEAICETEISEFDEEEREEVRYLIQTATERLAKLYMSHADLAAKAEAMLVKYWRKSVIIHGSSDLHTLQCFHRLIEFRRHQTEGGTPIHTWIREYVMDLLAEERDGQCLFERAGSVAKLYRKTQKVSFGLRFMQELRGEIVSLSTSNPSQPTPTSVNLLDHRCLIFIDAVDIMLSERKRSPPLLEDLLRDVFAETALYEAWGRAKRGSYPLKLIFGAASRLFHFLKSHGRDQEGDAVLEDLWSIFQATSGDLPAAGIVRLQVEICIRCMDRRQTSATLVEALVRICTELFSIRSCSGGLVVLEWAAEYLSNPTWAKPSQALQLALRLAQSINRLSFLDLDRIYVDKAKALVSDILSKLIRHVDAGELVLSEISVQEVNLVIQLLGHGASVLKALKEIFASLWHSRHTLGWATKSTVSIGLRLCEVRFALDEQKEALQLLQDICYNIRDVYGPRNSLTIECDNLHARLLATNGQYDLALTIEGNIFKDVLTYIRNTPSVAQSDLEHLNSVLDDQRSLFRATLGLKGGWEAGELEKYSEIHDDLLGKLPGIDQFDIPSDGARAACCWSTPTEWTIAEDGPIDGPNDDLFDSAFYEDESSVEQHGPMEIVLRAQPCRFASRPEEEGESILD</sequence>
<feature type="region of interest" description="Disordered" evidence="2">
    <location>
        <begin position="117"/>
        <end position="202"/>
    </location>
</feature>
<dbReference type="GeneID" id="63798269"/>
<protein>
    <submittedName>
        <fullName evidence="3">Uncharacterized protein</fullName>
    </submittedName>
</protein>
<dbReference type="Proteomes" id="UP000249363">
    <property type="component" value="Unassembled WGS sequence"/>
</dbReference>
<organism evidence="3 4">
    <name type="scientific">Talaromyces amestolkiae</name>
    <dbReference type="NCBI Taxonomy" id="1196081"/>
    <lineage>
        <taxon>Eukaryota</taxon>
        <taxon>Fungi</taxon>
        <taxon>Dikarya</taxon>
        <taxon>Ascomycota</taxon>
        <taxon>Pezizomycotina</taxon>
        <taxon>Eurotiomycetes</taxon>
        <taxon>Eurotiomycetidae</taxon>
        <taxon>Eurotiales</taxon>
        <taxon>Trichocomaceae</taxon>
        <taxon>Talaromyces</taxon>
        <taxon>Talaromyces sect. Talaromyces</taxon>
    </lineage>
</organism>